<dbReference type="Pfam" id="PF01042">
    <property type="entry name" value="Ribonuc_L-PSP"/>
    <property type="match status" value="1"/>
</dbReference>
<evidence type="ECO:0000256" key="1">
    <source>
        <dbReference type="ARBA" id="ARBA00010552"/>
    </source>
</evidence>
<evidence type="ECO:0000313" key="3">
    <source>
        <dbReference type="Proteomes" id="UP000578449"/>
    </source>
</evidence>
<gene>
    <name evidence="2" type="ORF">HNP84_003344</name>
</gene>
<evidence type="ECO:0000313" key="2">
    <source>
        <dbReference type="EMBL" id="MBB5133618.1"/>
    </source>
</evidence>
<comment type="caution">
    <text evidence="2">The sequence shown here is derived from an EMBL/GenBank/DDBJ whole genome shotgun (WGS) entry which is preliminary data.</text>
</comment>
<dbReference type="EMBL" id="JACHGN010000006">
    <property type="protein sequence ID" value="MBB5133618.1"/>
    <property type="molecule type" value="Genomic_DNA"/>
</dbReference>
<dbReference type="InterPro" id="IPR035959">
    <property type="entry name" value="RutC-like_sf"/>
</dbReference>
<dbReference type="Gene3D" id="3.30.1330.40">
    <property type="entry name" value="RutC-like"/>
    <property type="match status" value="1"/>
</dbReference>
<keyword evidence="3" id="KW-1185">Reference proteome</keyword>
<dbReference type="PANTHER" id="PTHR11803">
    <property type="entry name" value="2-IMINOBUTANOATE/2-IMINOPROPANOATE DEAMINASE RIDA"/>
    <property type="match status" value="1"/>
</dbReference>
<dbReference type="PANTHER" id="PTHR11803:SF58">
    <property type="entry name" value="PROTEIN HMF1-RELATED"/>
    <property type="match status" value="1"/>
</dbReference>
<dbReference type="SUPFAM" id="SSF55298">
    <property type="entry name" value="YjgF-like"/>
    <property type="match status" value="1"/>
</dbReference>
<protein>
    <submittedName>
        <fullName evidence="2">2-iminobutanoate/2-iminopropanoate deaminase</fullName>
        <ecNumber evidence="2">3.5.99.10</ecNumber>
    </submittedName>
</protein>
<comment type="similarity">
    <text evidence="1">Belongs to the RutC family.</text>
</comment>
<sequence>MSNRAVETASAPLVGFSAGTAAPLSQAVVHGDVIYCSGTGPLDPVTHTIVSAGFAEQVRQTLANLVAVVEAAGGSKDSIIKCNCYLRDIADFPEFNRHYREFFSDCPTFPARTTVNAAPPREGVLVEIECVAALTGRPA</sequence>
<dbReference type="GO" id="GO:0120241">
    <property type="term" value="F:2-iminobutanoate/2-iminopropanoate deaminase"/>
    <property type="evidence" value="ECO:0007669"/>
    <property type="project" value="UniProtKB-EC"/>
</dbReference>
<dbReference type="Proteomes" id="UP000578449">
    <property type="component" value="Unassembled WGS sequence"/>
</dbReference>
<dbReference type="CDD" id="cd00448">
    <property type="entry name" value="YjgF_YER057c_UK114_family"/>
    <property type="match status" value="1"/>
</dbReference>
<organism evidence="2 3">
    <name type="scientific">Thermocatellispora tengchongensis</name>
    <dbReference type="NCBI Taxonomy" id="1073253"/>
    <lineage>
        <taxon>Bacteria</taxon>
        <taxon>Bacillati</taxon>
        <taxon>Actinomycetota</taxon>
        <taxon>Actinomycetes</taxon>
        <taxon>Streptosporangiales</taxon>
        <taxon>Streptosporangiaceae</taxon>
        <taxon>Thermocatellispora</taxon>
    </lineage>
</organism>
<dbReference type="InterPro" id="IPR006175">
    <property type="entry name" value="YjgF/YER057c/UK114"/>
</dbReference>
<accession>A0A840P1P6</accession>
<reference evidence="2 3" key="1">
    <citation type="submission" date="2020-08" db="EMBL/GenBank/DDBJ databases">
        <title>Genomic Encyclopedia of Type Strains, Phase IV (KMG-IV): sequencing the most valuable type-strain genomes for metagenomic binning, comparative biology and taxonomic classification.</title>
        <authorList>
            <person name="Goeker M."/>
        </authorList>
    </citation>
    <scope>NUCLEOTIDE SEQUENCE [LARGE SCALE GENOMIC DNA]</scope>
    <source>
        <strain evidence="2 3">DSM 45615</strain>
    </source>
</reference>
<dbReference type="AlphaFoldDB" id="A0A840P1P6"/>
<dbReference type="EC" id="3.5.99.10" evidence="2"/>
<dbReference type="RefSeq" id="WP_185050564.1">
    <property type="nucleotide sequence ID" value="NZ_BAABIX010000001.1"/>
</dbReference>
<dbReference type="FunFam" id="3.30.1330.40:FF:000001">
    <property type="entry name" value="L-PSP family endoribonuclease"/>
    <property type="match status" value="1"/>
</dbReference>
<dbReference type="GO" id="GO:0005829">
    <property type="term" value="C:cytosol"/>
    <property type="evidence" value="ECO:0007669"/>
    <property type="project" value="TreeGrafter"/>
</dbReference>
<keyword evidence="2" id="KW-0378">Hydrolase</keyword>
<proteinExistence type="inferred from homology"/>
<name>A0A840P1P6_9ACTN</name>